<gene>
    <name evidence="12" type="ORF">C1707_22080</name>
    <name evidence="13" type="ORF">CFHF_17245</name>
</gene>
<dbReference type="InterPro" id="IPR037682">
    <property type="entry name" value="TonB_C"/>
</dbReference>
<feature type="domain" description="TonB C-terminal" evidence="11">
    <location>
        <begin position="122"/>
        <end position="214"/>
    </location>
</feature>
<organism evidence="13 14">
    <name type="scientific">Caulobacter flavus</name>
    <dbReference type="NCBI Taxonomy" id="1679497"/>
    <lineage>
        <taxon>Bacteria</taxon>
        <taxon>Pseudomonadati</taxon>
        <taxon>Pseudomonadota</taxon>
        <taxon>Alphaproteobacteria</taxon>
        <taxon>Caulobacterales</taxon>
        <taxon>Caulobacteraceae</taxon>
        <taxon>Caulobacter</taxon>
    </lineage>
</organism>
<evidence type="ECO:0000259" key="11">
    <source>
        <dbReference type="PROSITE" id="PS52015"/>
    </source>
</evidence>
<reference evidence="13 14" key="1">
    <citation type="submission" date="2017-12" db="EMBL/GenBank/DDBJ databases">
        <title>The genome sequence of Caulobacter flavus CGMCC1 15093.</title>
        <authorList>
            <person name="Gao J."/>
            <person name="Mao X."/>
            <person name="Sun J."/>
        </authorList>
    </citation>
    <scope>NUCLEOTIDE SEQUENCE [LARGE SCALE GENOMIC DNA]</scope>
    <source>
        <strain evidence="13 14">CGMCC1 15093</strain>
    </source>
</reference>
<dbReference type="AlphaFoldDB" id="A0A2N5CQJ6"/>
<dbReference type="InterPro" id="IPR006260">
    <property type="entry name" value="TonB/TolA_C"/>
</dbReference>
<dbReference type="RefSeq" id="WP_101714228.1">
    <property type="nucleotide sequence ID" value="NZ_CP026100.1"/>
</dbReference>
<evidence type="ECO:0000313" key="14">
    <source>
        <dbReference type="Proteomes" id="UP000234483"/>
    </source>
</evidence>
<protein>
    <submittedName>
        <fullName evidence="13">Energy transducer TonB</fullName>
    </submittedName>
</protein>
<feature type="compositionally biased region" description="Pro residues" evidence="10">
    <location>
        <begin position="83"/>
        <end position="97"/>
    </location>
</feature>
<dbReference type="GO" id="GO:0015031">
    <property type="term" value="P:protein transport"/>
    <property type="evidence" value="ECO:0007669"/>
    <property type="project" value="UniProtKB-KW"/>
</dbReference>
<dbReference type="EMBL" id="CP026100">
    <property type="protein sequence ID" value="AYV48732.1"/>
    <property type="molecule type" value="Genomic_DNA"/>
</dbReference>
<evidence type="ECO:0000313" key="15">
    <source>
        <dbReference type="Proteomes" id="UP000281192"/>
    </source>
</evidence>
<keyword evidence="4" id="KW-1003">Cell membrane</keyword>
<dbReference type="GO" id="GO:0098797">
    <property type="term" value="C:plasma membrane protein complex"/>
    <property type="evidence" value="ECO:0007669"/>
    <property type="project" value="TreeGrafter"/>
</dbReference>
<evidence type="ECO:0000256" key="5">
    <source>
        <dbReference type="ARBA" id="ARBA00022519"/>
    </source>
</evidence>
<evidence type="ECO:0000256" key="10">
    <source>
        <dbReference type="SAM" id="MobiDB-lite"/>
    </source>
</evidence>
<evidence type="ECO:0000256" key="8">
    <source>
        <dbReference type="ARBA" id="ARBA00022989"/>
    </source>
</evidence>
<comment type="similarity">
    <text evidence="2">Belongs to the TonB family.</text>
</comment>
<evidence type="ECO:0000313" key="12">
    <source>
        <dbReference type="EMBL" id="AYV48732.1"/>
    </source>
</evidence>
<evidence type="ECO:0000256" key="9">
    <source>
        <dbReference type="ARBA" id="ARBA00023136"/>
    </source>
</evidence>
<dbReference type="PANTHER" id="PTHR33446:SF2">
    <property type="entry name" value="PROTEIN TONB"/>
    <property type="match status" value="1"/>
</dbReference>
<comment type="subcellular location">
    <subcellularLocation>
        <location evidence="1">Cell inner membrane</location>
        <topology evidence="1">Single-pass membrane protein</topology>
        <orientation evidence="1">Periplasmic side</orientation>
    </subcellularLocation>
</comment>
<evidence type="ECO:0000256" key="2">
    <source>
        <dbReference type="ARBA" id="ARBA00006555"/>
    </source>
</evidence>
<sequence length="214" mass="22687">MALSVTLHAALAGAILFGGFAPAFIAPPPAAPMIVALETTSPPVPQLEVPPGPQQQERQAARPAPPDPPPVKTARAAPEPVFFTPPRPSAPVDPGPAAPETTAPPVQPAPVAVRAASDAVATWEGQVLAALEKKRRYPPAAQLRRQQGVAHVRFRMNRGGKVLWSRLERSSGFGELDRAAVETPKRAQPLPPIPGDRPDEVELVVPVEFFLSRP</sequence>
<dbReference type="OrthoDB" id="8481221at2"/>
<evidence type="ECO:0000256" key="7">
    <source>
        <dbReference type="ARBA" id="ARBA00022927"/>
    </source>
</evidence>
<keyword evidence="6" id="KW-0812">Transmembrane</keyword>
<proteinExistence type="inferred from homology"/>
<accession>A0A2N5CQJ6</accession>
<reference evidence="12 15" key="2">
    <citation type="submission" date="2018-01" db="EMBL/GenBank/DDBJ databases">
        <title>Complete genome sequence of Caulobacter flavus RHGG3.</title>
        <authorList>
            <person name="Yang E."/>
        </authorList>
    </citation>
    <scope>NUCLEOTIDE SEQUENCE [LARGE SCALE GENOMIC DNA]</scope>
    <source>
        <strain evidence="12 15">RHGG3</strain>
    </source>
</reference>
<keyword evidence="9" id="KW-0472">Membrane</keyword>
<dbReference type="PROSITE" id="PS52015">
    <property type="entry name" value="TONB_CTD"/>
    <property type="match status" value="1"/>
</dbReference>
<dbReference type="GO" id="GO:0055085">
    <property type="term" value="P:transmembrane transport"/>
    <property type="evidence" value="ECO:0007669"/>
    <property type="project" value="InterPro"/>
</dbReference>
<name>A0A2N5CQJ6_9CAUL</name>
<feature type="compositionally biased region" description="Pro residues" evidence="10">
    <location>
        <begin position="44"/>
        <end position="53"/>
    </location>
</feature>
<keyword evidence="3" id="KW-0813">Transport</keyword>
<dbReference type="Proteomes" id="UP000281192">
    <property type="component" value="Chromosome"/>
</dbReference>
<dbReference type="Proteomes" id="UP000234483">
    <property type="component" value="Unassembled WGS sequence"/>
</dbReference>
<dbReference type="GO" id="GO:0031992">
    <property type="term" value="F:energy transducer activity"/>
    <property type="evidence" value="ECO:0007669"/>
    <property type="project" value="TreeGrafter"/>
</dbReference>
<feature type="region of interest" description="Disordered" evidence="10">
    <location>
        <begin position="44"/>
        <end position="106"/>
    </location>
</feature>
<dbReference type="Pfam" id="PF03544">
    <property type="entry name" value="TonB_C"/>
    <property type="match status" value="1"/>
</dbReference>
<evidence type="ECO:0000256" key="6">
    <source>
        <dbReference type="ARBA" id="ARBA00022692"/>
    </source>
</evidence>
<dbReference type="PANTHER" id="PTHR33446">
    <property type="entry name" value="PROTEIN TONB-RELATED"/>
    <property type="match status" value="1"/>
</dbReference>
<keyword evidence="7" id="KW-0653">Protein transport</keyword>
<evidence type="ECO:0000313" key="13">
    <source>
        <dbReference type="EMBL" id="PLR10264.1"/>
    </source>
</evidence>
<dbReference type="InterPro" id="IPR051045">
    <property type="entry name" value="TonB-dependent_transducer"/>
</dbReference>
<keyword evidence="5" id="KW-0997">Cell inner membrane</keyword>
<dbReference type="Gene3D" id="3.30.1150.10">
    <property type="match status" value="1"/>
</dbReference>
<dbReference type="SUPFAM" id="SSF74653">
    <property type="entry name" value="TolA/TonB C-terminal domain"/>
    <property type="match status" value="1"/>
</dbReference>
<dbReference type="KEGG" id="cfh:C1707_22080"/>
<evidence type="ECO:0000256" key="1">
    <source>
        <dbReference type="ARBA" id="ARBA00004383"/>
    </source>
</evidence>
<evidence type="ECO:0000256" key="4">
    <source>
        <dbReference type="ARBA" id="ARBA00022475"/>
    </source>
</evidence>
<dbReference type="NCBIfam" id="TIGR01352">
    <property type="entry name" value="tonB_Cterm"/>
    <property type="match status" value="1"/>
</dbReference>
<keyword evidence="15" id="KW-1185">Reference proteome</keyword>
<keyword evidence="8" id="KW-1133">Transmembrane helix</keyword>
<evidence type="ECO:0000256" key="3">
    <source>
        <dbReference type="ARBA" id="ARBA00022448"/>
    </source>
</evidence>
<dbReference type="EMBL" id="PJRQ01000038">
    <property type="protein sequence ID" value="PLR10264.1"/>
    <property type="molecule type" value="Genomic_DNA"/>
</dbReference>